<reference evidence="2 3" key="1">
    <citation type="submission" date="2021-07" db="EMBL/GenBank/DDBJ databases">
        <authorList>
            <person name="Palmer J.M."/>
        </authorList>
    </citation>
    <scope>NUCLEOTIDE SEQUENCE [LARGE SCALE GENOMIC DNA]</scope>
    <source>
        <strain evidence="2 3">AT_MEX2019</strain>
        <tissue evidence="2">Muscle</tissue>
    </source>
</reference>
<keyword evidence="1" id="KW-0472">Membrane</keyword>
<protein>
    <submittedName>
        <fullName evidence="2">Uncharacterized protein</fullName>
    </submittedName>
</protein>
<keyword evidence="1" id="KW-1133">Transmembrane helix</keyword>
<keyword evidence="1" id="KW-0812">Transmembrane</keyword>
<dbReference type="Proteomes" id="UP001345963">
    <property type="component" value="Unassembled WGS sequence"/>
</dbReference>
<accession>A0ABU7B1V8</accession>
<evidence type="ECO:0000313" key="3">
    <source>
        <dbReference type="Proteomes" id="UP001345963"/>
    </source>
</evidence>
<sequence length="119" mass="13347">MNSLSSAVCVKLNSALLLLLISSRFENLVKKIFQILYCLYHLFSVSFCLILSDNMMFTAELCSELQSSYYVFVAGCEWDAMCVVEVQDESGVINVKWTSVPYCPGSIPDTTLLEKPLLL</sequence>
<name>A0ABU7B1V8_9TELE</name>
<gene>
    <name evidence="2" type="ORF">ATANTOWER_013362</name>
</gene>
<feature type="transmembrane region" description="Helical" evidence="1">
    <location>
        <begin position="32"/>
        <end position="51"/>
    </location>
</feature>
<evidence type="ECO:0000256" key="1">
    <source>
        <dbReference type="SAM" id="Phobius"/>
    </source>
</evidence>
<proteinExistence type="predicted"/>
<keyword evidence="3" id="KW-1185">Reference proteome</keyword>
<dbReference type="EMBL" id="JAHUTI010039620">
    <property type="protein sequence ID" value="MED6244497.1"/>
    <property type="molecule type" value="Genomic_DNA"/>
</dbReference>
<comment type="caution">
    <text evidence="2">The sequence shown here is derived from an EMBL/GenBank/DDBJ whole genome shotgun (WGS) entry which is preliminary data.</text>
</comment>
<evidence type="ECO:0000313" key="2">
    <source>
        <dbReference type="EMBL" id="MED6244497.1"/>
    </source>
</evidence>
<organism evidence="2 3">
    <name type="scientific">Ataeniobius toweri</name>
    <dbReference type="NCBI Taxonomy" id="208326"/>
    <lineage>
        <taxon>Eukaryota</taxon>
        <taxon>Metazoa</taxon>
        <taxon>Chordata</taxon>
        <taxon>Craniata</taxon>
        <taxon>Vertebrata</taxon>
        <taxon>Euteleostomi</taxon>
        <taxon>Actinopterygii</taxon>
        <taxon>Neopterygii</taxon>
        <taxon>Teleostei</taxon>
        <taxon>Neoteleostei</taxon>
        <taxon>Acanthomorphata</taxon>
        <taxon>Ovalentaria</taxon>
        <taxon>Atherinomorphae</taxon>
        <taxon>Cyprinodontiformes</taxon>
        <taxon>Goodeidae</taxon>
        <taxon>Ataeniobius</taxon>
    </lineage>
</organism>